<keyword evidence="2" id="KW-1185">Reference proteome</keyword>
<proteinExistence type="predicted"/>
<sequence>MGGLFSRKPRVSFDQIDSLLSRIPDLQLGAVKFSAHTLAAGWRKTTPKPGIDLTTCGLTGWLELEETLRFTEGTLSVHETWTGSPALFFISTPASAPADSAAGGALAGVPEDHAGILHPGDDGNLQLLATLDPVQLGQLDRWMRTFPRL</sequence>
<dbReference type="Proteomes" id="UP000229263">
    <property type="component" value="Unassembled WGS sequence"/>
</dbReference>
<accession>A0ABX4N1D7</accession>
<protein>
    <submittedName>
        <fullName evidence="1">Uncharacterized protein</fullName>
    </submittedName>
</protein>
<reference evidence="1 2" key="1">
    <citation type="submission" date="2017-11" db="EMBL/GenBank/DDBJ databases">
        <title>Sequencing the genomes of 1000 actinobacteria strains.</title>
        <authorList>
            <person name="Klenk H.-P."/>
        </authorList>
    </citation>
    <scope>NUCLEOTIDE SEQUENCE [LARGE SCALE GENOMIC DNA]</scope>
    <source>
        <strain evidence="1 2">DSM 12798</strain>
    </source>
</reference>
<evidence type="ECO:0000313" key="1">
    <source>
        <dbReference type="EMBL" id="PJJ45626.1"/>
    </source>
</evidence>
<dbReference type="EMBL" id="PGEY01000001">
    <property type="protein sequence ID" value="PJJ45626.1"/>
    <property type="molecule type" value="Genomic_DNA"/>
</dbReference>
<dbReference type="RefSeq" id="WP_066144618.1">
    <property type="nucleotide sequence ID" value="NZ_PGEY01000001.1"/>
</dbReference>
<organism evidence="1 2">
    <name type="scientific">Glutamicibacter mysorens</name>
    <dbReference type="NCBI Taxonomy" id="257984"/>
    <lineage>
        <taxon>Bacteria</taxon>
        <taxon>Bacillati</taxon>
        <taxon>Actinomycetota</taxon>
        <taxon>Actinomycetes</taxon>
        <taxon>Micrococcales</taxon>
        <taxon>Micrococcaceae</taxon>
        <taxon>Glutamicibacter</taxon>
    </lineage>
</organism>
<gene>
    <name evidence="1" type="ORF">ATK23_2913</name>
</gene>
<comment type="caution">
    <text evidence="1">The sequence shown here is derived from an EMBL/GenBank/DDBJ whole genome shotgun (WGS) entry which is preliminary data.</text>
</comment>
<name>A0ABX4N1D7_9MICC</name>
<evidence type="ECO:0000313" key="2">
    <source>
        <dbReference type="Proteomes" id="UP000229263"/>
    </source>
</evidence>